<accession>A0A7I8IJE1</accession>
<protein>
    <submittedName>
        <fullName evidence="1">Uncharacterized protein</fullName>
    </submittedName>
</protein>
<organism evidence="1">
    <name type="scientific">Spirodela intermedia</name>
    <name type="common">Intermediate duckweed</name>
    <dbReference type="NCBI Taxonomy" id="51605"/>
    <lineage>
        <taxon>Eukaryota</taxon>
        <taxon>Viridiplantae</taxon>
        <taxon>Streptophyta</taxon>
        <taxon>Embryophyta</taxon>
        <taxon>Tracheophyta</taxon>
        <taxon>Spermatophyta</taxon>
        <taxon>Magnoliopsida</taxon>
        <taxon>Liliopsida</taxon>
        <taxon>Araceae</taxon>
        <taxon>Lemnoideae</taxon>
        <taxon>Spirodela</taxon>
    </lineage>
</organism>
<keyword evidence="2" id="KW-1185">Reference proteome</keyword>
<dbReference type="AlphaFoldDB" id="A0A7I8IJE1"/>
<evidence type="ECO:0000313" key="1">
    <source>
        <dbReference type="EMBL" id="CAA2618290.1"/>
    </source>
</evidence>
<reference evidence="1 2" key="1">
    <citation type="submission" date="2019-12" db="EMBL/GenBank/DDBJ databases">
        <authorList>
            <person name="Scholz U."/>
            <person name="Mascher M."/>
            <person name="Fiebig A."/>
        </authorList>
    </citation>
    <scope>NUCLEOTIDE SEQUENCE</scope>
</reference>
<dbReference type="Proteomes" id="UP001189122">
    <property type="component" value="Unassembled WGS sequence"/>
</dbReference>
<evidence type="ECO:0000313" key="2">
    <source>
        <dbReference type="Proteomes" id="UP001189122"/>
    </source>
</evidence>
<sequence length="44" mass="4752">MVKVNSGRSNGAKMWQWTVAATAIMGDNKQWIMAADGGSGRRRG</sequence>
<gene>
    <name evidence="1" type="ORF">SI7747_04004457</name>
</gene>
<proteinExistence type="predicted"/>
<name>A0A7I8IJE1_SPIIN</name>
<dbReference type="EMBL" id="CACRZD030000004">
    <property type="protein sequence ID" value="CAA6658007.1"/>
    <property type="molecule type" value="Genomic_DNA"/>
</dbReference>
<dbReference type="EMBL" id="LR743591">
    <property type="protein sequence ID" value="CAA2618290.1"/>
    <property type="molecule type" value="Genomic_DNA"/>
</dbReference>